<keyword evidence="1" id="KW-1133">Transmembrane helix</keyword>
<dbReference type="Pfam" id="PF13347">
    <property type="entry name" value="MFS_2"/>
    <property type="match status" value="1"/>
</dbReference>
<evidence type="ECO:0000313" key="2">
    <source>
        <dbReference type="EMBL" id="GAG55950.1"/>
    </source>
</evidence>
<dbReference type="PANTHER" id="PTHR11328:SF24">
    <property type="entry name" value="MAJOR FACILITATOR SUPERFAMILY (MFS) PROFILE DOMAIN-CONTAINING PROTEIN"/>
    <property type="match status" value="1"/>
</dbReference>
<feature type="transmembrane region" description="Helical" evidence="1">
    <location>
        <begin position="246"/>
        <end position="268"/>
    </location>
</feature>
<dbReference type="Gene3D" id="1.20.1250.20">
    <property type="entry name" value="MFS general substrate transporter like domains"/>
    <property type="match status" value="1"/>
</dbReference>
<name>X0YJ38_9ZZZZ</name>
<dbReference type="GO" id="GO:0005886">
    <property type="term" value="C:plasma membrane"/>
    <property type="evidence" value="ECO:0007669"/>
    <property type="project" value="TreeGrafter"/>
</dbReference>
<organism evidence="2">
    <name type="scientific">marine sediment metagenome</name>
    <dbReference type="NCBI Taxonomy" id="412755"/>
    <lineage>
        <taxon>unclassified sequences</taxon>
        <taxon>metagenomes</taxon>
        <taxon>ecological metagenomes</taxon>
    </lineage>
</organism>
<dbReference type="AlphaFoldDB" id="X0YJ38"/>
<dbReference type="SUPFAM" id="SSF103473">
    <property type="entry name" value="MFS general substrate transporter"/>
    <property type="match status" value="1"/>
</dbReference>
<sequence>MNEINKNDSILLHSKKIQASYASTEIVTHLIDMTLVGIIIFFYEAEVGLNIWLIGLAYIIYMIWDALNDPLVGYMTDRPFKFTRKRGRRYPWMMISYIPWLISFILIFTPPNADNQWTLFGWLVFTLCLYDFLESIFTVNFMALYPDKFRDKDERVSVSAFIVYLGFFGIIGAFILPSMIIKFGDIGSYTLMAVIIVVISIICWIFMIPGLKDDKECVDRYLAKCEEVEMEPFFKVLKRALRQKSFVTFLIMFVCYNALTALMTGSLFYYVRYVLEGEAIITALLMIALLLGGAISVPFWMRFNKKSGDNRKVMLTGGIVMVIFAVLMSAFTVLWMAILVVFLWGIGLGGYWVMYRVIFGQVIDESVAINEKRQEGTYNGIRIFFSRASGVIQVV</sequence>
<dbReference type="EMBL" id="BART01007302">
    <property type="protein sequence ID" value="GAG55950.1"/>
    <property type="molecule type" value="Genomic_DNA"/>
</dbReference>
<gene>
    <name evidence="2" type="ORF">S01H4_16641</name>
</gene>
<feature type="transmembrane region" description="Helical" evidence="1">
    <location>
        <begin position="156"/>
        <end position="180"/>
    </location>
</feature>
<keyword evidence="1" id="KW-0472">Membrane</keyword>
<keyword evidence="1" id="KW-0812">Transmembrane</keyword>
<dbReference type="InterPro" id="IPR039672">
    <property type="entry name" value="MFS_2"/>
</dbReference>
<reference evidence="2" key="1">
    <citation type="journal article" date="2014" name="Front. Microbiol.">
        <title>High frequency of phylogenetically diverse reductive dehalogenase-homologous genes in deep subseafloor sedimentary metagenomes.</title>
        <authorList>
            <person name="Kawai M."/>
            <person name="Futagami T."/>
            <person name="Toyoda A."/>
            <person name="Takaki Y."/>
            <person name="Nishi S."/>
            <person name="Hori S."/>
            <person name="Arai W."/>
            <person name="Tsubouchi T."/>
            <person name="Morono Y."/>
            <person name="Uchiyama I."/>
            <person name="Ito T."/>
            <person name="Fujiyama A."/>
            <person name="Inagaki F."/>
            <person name="Takami H."/>
        </authorList>
    </citation>
    <scope>NUCLEOTIDE SEQUENCE</scope>
    <source>
        <strain evidence="2">Expedition CK06-06</strain>
    </source>
</reference>
<feature type="transmembrane region" description="Helical" evidence="1">
    <location>
        <begin position="21"/>
        <end position="43"/>
    </location>
</feature>
<feature type="transmembrane region" description="Helical" evidence="1">
    <location>
        <begin position="280"/>
        <end position="301"/>
    </location>
</feature>
<feature type="transmembrane region" description="Helical" evidence="1">
    <location>
        <begin position="89"/>
        <end position="108"/>
    </location>
</feature>
<evidence type="ECO:0008006" key="3">
    <source>
        <dbReference type="Google" id="ProtNLM"/>
    </source>
</evidence>
<dbReference type="GO" id="GO:0008643">
    <property type="term" value="P:carbohydrate transport"/>
    <property type="evidence" value="ECO:0007669"/>
    <property type="project" value="InterPro"/>
</dbReference>
<feature type="transmembrane region" description="Helical" evidence="1">
    <location>
        <begin position="120"/>
        <end position="144"/>
    </location>
</feature>
<evidence type="ECO:0000256" key="1">
    <source>
        <dbReference type="SAM" id="Phobius"/>
    </source>
</evidence>
<dbReference type="GO" id="GO:0015293">
    <property type="term" value="F:symporter activity"/>
    <property type="evidence" value="ECO:0007669"/>
    <property type="project" value="InterPro"/>
</dbReference>
<feature type="non-terminal residue" evidence="2">
    <location>
        <position position="395"/>
    </location>
</feature>
<accession>X0YJ38</accession>
<feature type="transmembrane region" description="Helical" evidence="1">
    <location>
        <begin position="313"/>
        <end position="346"/>
    </location>
</feature>
<proteinExistence type="predicted"/>
<dbReference type="PANTHER" id="PTHR11328">
    <property type="entry name" value="MAJOR FACILITATOR SUPERFAMILY DOMAIN-CONTAINING PROTEIN"/>
    <property type="match status" value="1"/>
</dbReference>
<feature type="transmembrane region" description="Helical" evidence="1">
    <location>
        <begin position="186"/>
        <end position="206"/>
    </location>
</feature>
<comment type="caution">
    <text evidence="2">The sequence shown here is derived from an EMBL/GenBank/DDBJ whole genome shotgun (WGS) entry which is preliminary data.</text>
</comment>
<dbReference type="InterPro" id="IPR036259">
    <property type="entry name" value="MFS_trans_sf"/>
</dbReference>
<feature type="transmembrane region" description="Helical" evidence="1">
    <location>
        <begin position="49"/>
        <end position="68"/>
    </location>
</feature>
<protein>
    <recommendedName>
        <fullName evidence="3">Major facilitator superfamily (MFS) profile domain-containing protein</fullName>
    </recommendedName>
</protein>